<keyword evidence="3" id="KW-1185">Reference proteome</keyword>
<reference evidence="2 3" key="1">
    <citation type="submission" date="2012-06" db="EMBL/GenBank/DDBJ databases">
        <title>The complete chromosome of genome of Turneriella parva DSM 21527.</title>
        <authorList>
            <consortium name="US DOE Joint Genome Institute (JGI-PGF)"/>
            <person name="Lucas S."/>
            <person name="Han J."/>
            <person name="Lapidus A."/>
            <person name="Bruce D."/>
            <person name="Goodwin L."/>
            <person name="Pitluck S."/>
            <person name="Peters L."/>
            <person name="Kyrpides N."/>
            <person name="Mavromatis K."/>
            <person name="Ivanova N."/>
            <person name="Mikhailova N."/>
            <person name="Chertkov O."/>
            <person name="Detter J.C."/>
            <person name="Tapia R."/>
            <person name="Han C."/>
            <person name="Land M."/>
            <person name="Hauser L."/>
            <person name="Markowitz V."/>
            <person name="Cheng J.-F."/>
            <person name="Hugenholtz P."/>
            <person name="Woyke T."/>
            <person name="Wu D."/>
            <person name="Gronow S."/>
            <person name="Wellnitz S."/>
            <person name="Brambilla E."/>
            <person name="Klenk H.-P."/>
            <person name="Eisen J.A."/>
        </authorList>
    </citation>
    <scope>NUCLEOTIDE SEQUENCE [LARGE SCALE GENOMIC DNA]</scope>
    <source>
        <strain evidence="3">ATCC BAA-1111 / DSM 21527 / NCTC 11395 / H</strain>
    </source>
</reference>
<dbReference type="Gene3D" id="3.90.75.10">
    <property type="entry name" value="Homing Intron 3 (I-ppo) Encoded Endonuclease, Chain A"/>
    <property type="match status" value="1"/>
</dbReference>
<dbReference type="HOGENOM" id="CLU_882613_0_0_12"/>
<dbReference type="RefSeq" id="WP_014801743.1">
    <property type="nucleotide sequence ID" value="NC_018020.1"/>
</dbReference>
<sequence length="315" mass="35870">MSSQKHNEIKERILAKCVRDVAGCLVWQGSIHGKDGTPILKVSGIKKQIRVRPFLMDTVLKSRPKRVKGCAMNALCIDPEHCARASERKTMREKLGNYRIIAETGCHVLKGRNNLAGYCQILHETRYLLAHREAYRLFKSEIETGKEVHHTCNTPACINPEHLVLVTPAENKLMAQRDGLLNGPRIRGEGHGNTRLKVIEIALIREMAANGISTKEIQKKYKLSRAQVRHIVRGLKHNNITLVARIYGESTYQGFRHTLNMIAENRADRSETVAVLDNGRIRHYYNDRRDECWLEIDFSLLSPWSRKILGIPNAA</sequence>
<feature type="domain" description="HNH nuclease" evidence="1">
    <location>
        <begin position="129"/>
        <end position="172"/>
    </location>
</feature>
<protein>
    <recommendedName>
        <fullName evidence="1">HNH nuclease domain-containing protein</fullName>
    </recommendedName>
</protein>
<dbReference type="STRING" id="869212.Turpa_0572"/>
<organism evidence="2 3">
    <name type="scientific">Turneriella parva (strain ATCC BAA-1111 / DSM 21527 / NCTC 11395 / H)</name>
    <name type="common">Leptospira parva</name>
    <dbReference type="NCBI Taxonomy" id="869212"/>
    <lineage>
        <taxon>Bacteria</taxon>
        <taxon>Pseudomonadati</taxon>
        <taxon>Spirochaetota</taxon>
        <taxon>Spirochaetia</taxon>
        <taxon>Leptospirales</taxon>
        <taxon>Leptospiraceae</taxon>
        <taxon>Turneriella</taxon>
    </lineage>
</organism>
<dbReference type="Pfam" id="PF13392">
    <property type="entry name" value="HNH_3"/>
    <property type="match status" value="1"/>
</dbReference>
<dbReference type="KEGG" id="tpx:Turpa_0572"/>
<evidence type="ECO:0000313" key="2">
    <source>
        <dbReference type="EMBL" id="AFM11224.1"/>
    </source>
</evidence>
<dbReference type="EMBL" id="CP002959">
    <property type="protein sequence ID" value="AFM11224.1"/>
    <property type="molecule type" value="Genomic_DNA"/>
</dbReference>
<gene>
    <name evidence="2" type="ordered locus">Turpa_0572</name>
</gene>
<dbReference type="Proteomes" id="UP000006048">
    <property type="component" value="Chromosome"/>
</dbReference>
<evidence type="ECO:0000259" key="1">
    <source>
        <dbReference type="Pfam" id="PF13392"/>
    </source>
</evidence>
<name>I4B1R7_TURPD</name>
<dbReference type="AlphaFoldDB" id="I4B1R7"/>
<accession>I4B1R7</accession>
<dbReference type="OrthoDB" id="886862at2"/>
<dbReference type="InterPro" id="IPR044925">
    <property type="entry name" value="His-Me_finger_sf"/>
</dbReference>
<dbReference type="SUPFAM" id="SSF54060">
    <property type="entry name" value="His-Me finger endonucleases"/>
    <property type="match status" value="1"/>
</dbReference>
<evidence type="ECO:0000313" key="3">
    <source>
        <dbReference type="Proteomes" id="UP000006048"/>
    </source>
</evidence>
<proteinExistence type="predicted"/>
<dbReference type="InterPro" id="IPR044930">
    <property type="entry name" value="Homing_endonuclease_His-Me"/>
</dbReference>
<dbReference type="InterPro" id="IPR003615">
    <property type="entry name" value="HNH_nuc"/>
</dbReference>
<dbReference type="GO" id="GO:0004519">
    <property type="term" value="F:endonuclease activity"/>
    <property type="evidence" value="ECO:0007669"/>
    <property type="project" value="InterPro"/>
</dbReference>